<dbReference type="InterPro" id="IPR014457">
    <property type="entry name" value="UCP010260"/>
</dbReference>
<evidence type="ECO:0000259" key="1">
    <source>
        <dbReference type="Pfam" id="PF09348"/>
    </source>
</evidence>
<dbReference type="PANTHER" id="PTHR34202:SF1">
    <property type="entry name" value="UPF0548 PROTEIN"/>
    <property type="match status" value="1"/>
</dbReference>
<accession>A0A7R7DK28</accession>
<name>A0A7R7DK28_9ACTN</name>
<dbReference type="Proteomes" id="UP000611640">
    <property type="component" value="Chromosome"/>
</dbReference>
<organism evidence="2 3">
    <name type="scientific">Actinocatenispora thailandica</name>
    <dbReference type="NCBI Taxonomy" id="227318"/>
    <lineage>
        <taxon>Bacteria</taxon>
        <taxon>Bacillati</taxon>
        <taxon>Actinomycetota</taxon>
        <taxon>Actinomycetes</taxon>
        <taxon>Micromonosporales</taxon>
        <taxon>Micromonosporaceae</taxon>
        <taxon>Actinocatenispora</taxon>
    </lineage>
</organism>
<dbReference type="PIRSF" id="PIRSF010260">
    <property type="entry name" value="UCP010260"/>
    <property type="match status" value="1"/>
</dbReference>
<gene>
    <name evidence="2" type="ORF">Athai_06080</name>
</gene>
<evidence type="ECO:0000313" key="3">
    <source>
        <dbReference type="Proteomes" id="UP000611640"/>
    </source>
</evidence>
<protein>
    <submittedName>
        <fullName evidence="2">DUF1990 domain-containing protein</fullName>
    </submittedName>
</protein>
<sequence>MKPHPEPLTYPEVGATAGGALPTGYRHVRLTERLGAGPEVYHRVAAGLAAWRIHRDAGLTVRTEAARPALGVQFVTGIRLGPLRLTAPCRIVWSVDEPDRYGYGFGTLAGHPERGEESFLVEWTGTDDVVFRLAAFSRPATWYARLGAAPARWLQDRVTDRYVAAARGLAAG</sequence>
<reference evidence="2 3" key="1">
    <citation type="submission" date="2020-08" db="EMBL/GenBank/DDBJ databases">
        <title>Whole genome shotgun sequence of Actinocatenispora thailandica NBRC 105041.</title>
        <authorList>
            <person name="Komaki H."/>
            <person name="Tamura T."/>
        </authorList>
    </citation>
    <scope>NUCLEOTIDE SEQUENCE [LARGE SCALE GENOMIC DNA]</scope>
    <source>
        <strain evidence="2 3">NBRC 105041</strain>
    </source>
</reference>
<feature type="domain" description="DUF1990" evidence="1">
    <location>
        <begin position="9"/>
        <end position="165"/>
    </location>
</feature>
<dbReference type="Pfam" id="PF09348">
    <property type="entry name" value="DUF1990"/>
    <property type="match status" value="1"/>
</dbReference>
<dbReference type="InterPro" id="IPR018960">
    <property type="entry name" value="DUF1990"/>
</dbReference>
<dbReference type="AlphaFoldDB" id="A0A7R7DK28"/>
<keyword evidence="3" id="KW-1185">Reference proteome</keyword>
<dbReference type="RefSeq" id="WP_203960050.1">
    <property type="nucleotide sequence ID" value="NZ_AP023355.1"/>
</dbReference>
<dbReference type="KEGG" id="atl:Athai_06080"/>
<dbReference type="EMBL" id="AP023355">
    <property type="protein sequence ID" value="BCJ33105.1"/>
    <property type="molecule type" value="Genomic_DNA"/>
</dbReference>
<dbReference type="PANTHER" id="PTHR34202">
    <property type="entry name" value="UPF0548 PROTEIN"/>
    <property type="match status" value="1"/>
</dbReference>
<evidence type="ECO:0000313" key="2">
    <source>
        <dbReference type="EMBL" id="BCJ33105.1"/>
    </source>
</evidence>
<proteinExistence type="predicted"/>